<dbReference type="Proteomes" id="UP000823775">
    <property type="component" value="Unassembled WGS sequence"/>
</dbReference>
<dbReference type="PANTHER" id="PTHR33566">
    <property type="entry name" value="EN/SPM-LIKE TRANSPOSON-RELATED"/>
    <property type="match status" value="1"/>
</dbReference>
<comment type="caution">
    <text evidence="1">The sequence shown here is derived from an EMBL/GenBank/DDBJ whole genome shotgun (WGS) entry which is preliminary data.</text>
</comment>
<organism evidence="1 2">
    <name type="scientific">Datura stramonium</name>
    <name type="common">Jimsonweed</name>
    <name type="synonym">Common thornapple</name>
    <dbReference type="NCBI Taxonomy" id="4076"/>
    <lineage>
        <taxon>Eukaryota</taxon>
        <taxon>Viridiplantae</taxon>
        <taxon>Streptophyta</taxon>
        <taxon>Embryophyta</taxon>
        <taxon>Tracheophyta</taxon>
        <taxon>Spermatophyta</taxon>
        <taxon>Magnoliopsida</taxon>
        <taxon>eudicotyledons</taxon>
        <taxon>Gunneridae</taxon>
        <taxon>Pentapetalae</taxon>
        <taxon>asterids</taxon>
        <taxon>lamiids</taxon>
        <taxon>Solanales</taxon>
        <taxon>Solanaceae</taxon>
        <taxon>Solanoideae</taxon>
        <taxon>Datureae</taxon>
        <taxon>Datura</taxon>
    </lineage>
</organism>
<reference evidence="1 2" key="1">
    <citation type="journal article" date="2021" name="BMC Genomics">
        <title>Datura genome reveals duplications of psychoactive alkaloid biosynthetic genes and high mutation rate following tissue culture.</title>
        <authorList>
            <person name="Rajewski A."/>
            <person name="Carter-House D."/>
            <person name="Stajich J."/>
            <person name="Litt A."/>
        </authorList>
    </citation>
    <scope>NUCLEOTIDE SEQUENCE [LARGE SCALE GENOMIC DNA]</scope>
    <source>
        <strain evidence="1">AR-01</strain>
    </source>
</reference>
<proteinExistence type="predicted"/>
<name>A0ABS8S6K0_DATST</name>
<sequence>MQNRNVEAAVYNSKKLKDAVHEVGLKIKHHEDNIKFLKAQKNGLDNSISYMQDVTFPKSSGRSNLPQNYFEIERQLKEMKWKNERTVEDMQREQALLDHARFNFDIKKQEYLEFLSLSSSYATQSWTFLTRSSLSMKDPAFYLIGMELQVGGERLTSTAKSESLLDIGQKALSVAKPALIQSETLPSRISGIVL</sequence>
<gene>
    <name evidence="1" type="ORF">HAX54_025911</name>
</gene>
<dbReference type="EMBL" id="JACEIK010000315">
    <property type="protein sequence ID" value="MCD7454750.1"/>
    <property type="molecule type" value="Genomic_DNA"/>
</dbReference>
<evidence type="ECO:0000313" key="1">
    <source>
        <dbReference type="EMBL" id="MCD7454750.1"/>
    </source>
</evidence>
<keyword evidence="2" id="KW-1185">Reference proteome</keyword>
<accession>A0ABS8S6K0</accession>
<evidence type="ECO:0000313" key="2">
    <source>
        <dbReference type="Proteomes" id="UP000823775"/>
    </source>
</evidence>
<dbReference type="PANTHER" id="PTHR33566:SF5">
    <property type="entry name" value="PROTEIN DEFECTIVE IN MERISTEM SILENCING 3-LIKE ISOFORM X1"/>
    <property type="match status" value="1"/>
</dbReference>
<protein>
    <submittedName>
        <fullName evidence="1">Uncharacterized protein</fullName>
    </submittedName>
</protein>